<protein>
    <recommendedName>
        <fullName evidence="3">MFS transporter</fullName>
    </recommendedName>
</protein>
<dbReference type="RefSeq" id="WP_354697534.1">
    <property type="nucleotide sequence ID" value="NZ_CP114014.1"/>
</dbReference>
<keyword evidence="1" id="KW-0472">Membrane</keyword>
<dbReference type="SUPFAM" id="SSF103473">
    <property type="entry name" value="MFS general substrate transporter"/>
    <property type="match status" value="1"/>
</dbReference>
<dbReference type="InterPro" id="IPR011701">
    <property type="entry name" value="MFS"/>
</dbReference>
<evidence type="ECO:0000256" key="1">
    <source>
        <dbReference type="SAM" id="Phobius"/>
    </source>
</evidence>
<accession>A0AAU7AXD4</accession>
<name>A0AAU7AXD4_9ACTN</name>
<dbReference type="PANTHER" id="PTHR23542:SF1">
    <property type="entry name" value="MAJOR FACILITATOR SUPERFAMILY (MFS) PROFILE DOMAIN-CONTAINING PROTEIN"/>
    <property type="match status" value="1"/>
</dbReference>
<gene>
    <name evidence="2" type="ORF">DSM112329_03167</name>
</gene>
<keyword evidence="1" id="KW-1133">Transmembrane helix</keyword>
<dbReference type="Pfam" id="PF07690">
    <property type="entry name" value="MFS_1"/>
    <property type="match status" value="1"/>
</dbReference>
<dbReference type="GO" id="GO:0022857">
    <property type="term" value="F:transmembrane transporter activity"/>
    <property type="evidence" value="ECO:0007669"/>
    <property type="project" value="InterPro"/>
</dbReference>
<feature type="transmembrane region" description="Helical" evidence="1">
    <location>
        <begin position="217"/>
        <end position="239"/>
    </location>
</feature>
<organism evidence="2">
    <name type="scientific">Paraconexibacter sp. AEG42_29</name>
    <dbReference type="NCBI Taxonomy" id="2997339"/>
    <lineage>
        <taxon>Bacteria</taxon>
        <taxon>Bacillati</taxon>
        <taxon>Actinomycetota</taxon>
        <taxon>Thermoleophilia</taxon>
        <taxon>Solirubrobacterales</taxon>
        <taxon>Paraconexibacteraceae</taxon>
        <taxon>Paraconexibacter</taxon>
    </lineage>
</organism>
<feature type="transmembrane region" description="Helical" evidence="1">
    <location>
        <begin position="364"/>
        <end position="382"/>
    </location>
</feature>
<keyword evidence="1" id="KW-0812">Transmembrane</keyword>
<dbReference type="PANTHER" id="PTHR23542">
    <property type="match status" value="1"/>
</dbReference>
<feature type="transmembrane region" description="Helical" evidence="1">
    <location>
        <begin position="168"/>
        <end position="188"/>
    </location>
</feature>
<feature type="transmembrane region" description="Helical" evidence="1">
    <location>
        <begin position="245"/>
        <end position="264"/>
    </location>
</feature>
<feature type="transmembrane region" description="Helical" evidence="1">
    <location>
        <begin position="12"/>
        <end position="37"/>
    </location>
</feature>
<feature type="transmembrane region" description="Helical" evidence="1">
    <location>
        <begin position="43"/>
        <end position="65"/>
    </location>
</feature>
<reference evidence="2" key="1">
    <citation type="submission" date="2022-12" db="EMBL/GenBank/DDBJ databases">
        <title>Paraconexibacter alkalitolerans sp. nov. and Baekduia alba sp. nov., isolated from soil and emended description of the genera Paraconexibacter (Chun et al., 2020) and Baekduia (An et al., 2020).</title>
        <authorList>
            <person name="Vieira S."/>
            <person name="Huber K.J."/>
            <person name="Geppert A."/>
            <person name="Wolf J."/>
            <person name="Neumann-Schaal M."/>
            <person name="Muesken M."/>
            <person name="Overmann J."/>
        </authorList>
    </citation>
    <scope>NUCLEOTIDE SEQUENCE</scope>
    <source>
        <strain evidence="2">AEG42_29</strain>
    </source>
</reference>
<dbReference type="EMBL" id="CP114014">
    <property type="protein sequence ID" value="XAY06298.1"/>
    <property type="molecule type" value="Genomic_DNA"/>
</dbReference>
<feature type="transmembrane region" description="Helical" evidence="1">
    <location>
        <begin position="337"/>
        <end position="358"/>
    </location>
</feature>
<dbReference type="InterPro" id="IPR036259">
    <property type="entry name" value="MFS_trans_sf"/>
</dbReference>
<dbReference type="AlphaFoldDB" id="A0AAU7AXD4"/>
<dbReference type="KEGG" id="parq:DSM112329_03167"/>
<feature type="transmembrane region" description="Helical" evidence="1">
    <location>
        <begin position="300"/>
        <end position="325"/>
    </location>
</feature>
<sequence>MSPVAVLRTHGVARLLGASLLGRVPATAIGLLLLLQVRDLGGSYAAGGLAAGVFSLGLAASSPLLGRAIDARGQTGVLRFGAWTSGAALVAVALLPHDWPLWPVMALAFVIGATHPPLSACLRTLWGTVLPDADARHAAFALEASSQELCFIFGPLVLVSLLAVHDPAAALVVAAVILVVGTTLFVGAQASRDWRGTPPAPGAVRVRALSAPGVRTLLIVGGGMGASFGAIEVGIAASAEAAGSRAATGALLAVWGVGSILGGIAAARHGAPADRAAAVVLLLAVLSACDALLVGAASSVWAIGAVLVLCGAAIAPLFTIVYGLAGDLALPGTVTEAFTWLGTGISAGVAAGSAVAGALASTDLGPSACFAVGAAAVVAAALSAQVRVRTLGPDGMTEPAGLALA</sequence>
<dbReference type="Gene3D" id="1.20.1250.20">
    <property type="entry name" value="MFS general substrate transporter like domains"/>
    <property type="match status" value="2"/>
</dbReference>
<evidence type="ECO:0008006" key="3">
    <source>
        <dbReference type="Google" id="ProtNLM"/>
    </source>
</evidence>
<proteinExistence type="predicted"/>
<evidence type="ECO:0000313" key="2">
    <source>
        <dbReference type="EMBL" id="XAY06298.1"/>
    </source>
</evidence>
<feature type="transmembrane region" description="Helical" evidence="1">
    <location>
        <begin position="276"/>
        <end position="294"/>
    </location>
</feature>
<feature type="transmembrane region" description="Helical" evidence="1">
    <location>
        <begin position="77"/>
        <end position="95"/>
    </location>
</feature>